<evidence type="ECO:0000256" key="1">
    <source>
        <dbReference type="ARBA" id="ARBA00009460"/>
    </source>
</evidence>
<comment type="caution">
    <text evidence="3">The sequence shown here is derived from an EMBL/GenBank/DDBJ whole genome shotgun (WGS) entry which is preliminary data.</text>
</comment>
<protein>
    <submittedName>
        <fullName evidence="3">Fructosamine kinase family protein</fullName>
    </submittedName>
</protein>
<dbReference type="EMBL" id="JANCMU010000002">
    <property type="protein sequence ID" value="MDG4945785.1"/>
    <property type="molecule type" value="Genomic_DNA"/>
</dbReference>
<dbReference type="PANTHER" id="PTHR12149:SF8">
    <property type="entry name" value="PROTEIN-RIBULOSAMINE 3-KINASE"/>
    <property type="match status" value="1"/>
</dbReference>
<dbReference type="InterPro" id="IPR016477">
    <property type="entry name" value="Fructo-/Ketosamine-3-kinase"/>
</dbReference>
<dbReference type="Gene3D" id="3.30.200.20">
    <property type="entry name" value="Phosphorylase Kinase, domain 1"/>
    <property type="match status" value="1"/>
</dbReference>
<dbReference type="Pfam" id="PF03881">
    <property type="entry name" value="Fructosamin_kin"/>
    <property type="match status" value="1"/>
</dbReference>
<evidence type="ECO:0000256" key="2">
    <source>
        <dbReference type="PIRNR" id="PIRNR006221"/>
    </source>
</evidence>
<sequence>MMEVIRTLEDIFNFKIIQHEPLSGGSISQVYKLKTNQGDLVLKLNTSDKIDLFLAEEVGLKTLRNTQSFIIPEVLGIGTIRGFTYILMEFIPSRRANFTTFKEFGENLAQLHAHHATKFGFESDNWVGTLTQINQPETSWSQFYWKHRILPQYQLAVHQNLISKDEIPEEKDFIQVIENEFSKTKPSLIHGDLWNGNYIINAEGEIALIDPAIYYGHPMMDIGMAKLFGGFEKDFFEAYRENTDDTSNWGTQIELAQYYYLLIHLNIFGRSYLPQVQHIKEKYFNG</sequence>
<dbReference type="GO" id="GO:0016301">
    <property type="term" value="F:kinase activity"/>
    <property type="evidence" value="ECO:0007669"/>
    <property type="project" value="UniProtKB-UniRule"/>
</dbReference>
<dbReference type="InterPro" id="IPR011009">
    <property type="entry name" value="Kinase-like_dom_sf"/>
</dbReference>
<dbReference type="SUPFAM" id="SSF56112">
    <property type="entry name" value="Protein kinase-like (PK-like)"/>
    <property type="match status" value="1"/>
</dbReference>
<dbReference type="PANTHER" id="PTHR12149">
    <property type="entry name" value="FRUCTOSAMINE 3 KINASE-RELATED PROTEIN"/>
    <property type="match status" value="1"/>
</dbReference>
<keyword evidence="4" id="KW-1185">Reference proteome</keyword>
<dbReference type="Gene3D" id="3.90.1200.10">
    <property type="match status" value="1"/>
</dbReference>
<dbReference type="RefSeq" id="WP_304420349.1">
    <property type="nucleotide sequence ID" value="NZ_JANCMU010000002.1"/>
</dbReference>
<dbReference type="PIRSF" id="PIRSF006221">
    <property type="entry name" value="Ketosamine-3-kinase"/>
    <property type="match status" value="1"/>
</dbReference>
<organism evidence="3 4">
    <name type="scientific">Profundicola chukchiensis</name>
    <dbReference type="NCBI Taxonomy" id="2961959"/>
    <lineage>
        <taxon>Bacteria</taxon>
        <taxon>Pseudomonadati</taxon>
        <taxon>Bacteroidota</taxon>
        <taxon>Flavobacteriia</taxon>
        <taxon>Flavobacteriales</taxon>
        <taxon>Weeksellaceae</taxon>
        <taxon>Profundicola</taxon>
    </lineage>
</organism>
<comment type="similarity">
    <text evidence="1 2">Belongs to the fructosamine kinase family.</text>
</comment>
<gene>
    <name evidence="3" type="ORF">NMK71_05115</name>
</gene>
<dbReference type="Proteomes" id="UP001152599">
    <property type="component" value="Unassembled WGS sequence"/>
</dbReference>
<proteinExistence type="inferred from homology"/>
<keyword evidence="2 3" id="KW-0418">Kinase</keyword>
<name>A0A9X4MZM2_9FLAO</name>
<evidence type="ECO:0000313" key="4">
    <source>
        <dbReference type="Proteomes" id="UP001152599"/>
    </source>
</evidence>
<evidence type="ECO:0000313" key="3">
    <source>
        <dbReference type="EMBL" id="MDG4945785.1"/>
    </source>
</evidence>
<accession>A0A9X4MZM2</accession>
<dbReference type="AlphaFoldDB" id="A0A9X4MZM2"/>
<keyword evidence="2" id="KW-0808">Transferase</keyword>
<reference evidence="3" key="1">
    <citation type="submission" date="2022-07" db="EMBL/GenBank/DDBJ databases">
        <title>Description and genome-wide analysis of Profundicola chukchiensis gen. nov., sp. nov., marine bacteria isolated from bottom sediments of the Chukchi Sea.</title>
        <authorList>
            <person name="Romanenko L."/>
            <person name="Otstavnykh N."/>
            <person name="Kurilenko V."/>
            <person name="Eremeev V."/>
            <person name="Velansky P."/>
            <person name="Mikhailov V."/>
            <person name="Isaeva M."/>
        </authorList>
    </citation>
    <scope>NUCLEOTIDE SEQUENCE</scope>
    <source>
        <strain evidence="3">KMM 9713</strain>
    </source>
</reference>